<reference evidence="3" key="1">
    <citation type="journal article" date="2020" name="mSystems">
        <title>Genome- and Community-Level Interaction Insights into Carbon Utilization and Element Cycling Functions of Hydrothermarchaeota in Hydrothermal Sediment.</title>
        <authorList>
            <person name="Zhou Z."/>
            <person name="Liu Y."/>
            <person name="Xu W."/>
            <person name="Pan J."/>
            <person name="Luo Z.H."/>
            <person name="Li M."/>
        </authorList>
    </citation>
    <scope>NUCLEOTIDE SEQUENCE [LARGE SCALE GENOMIC DNA]</scope>
    <source>
        <strain evidence="3">SpSt-508</strain>
    </source>
</reference>
<dbReference type="Pfam" id="PF02195">
    <property type="entry name" value="ParB_N"/>
    <property type="match status" value="1"/>
</dbReference>
<dbReference type="EMBL" id="DSVQ01000012">
    <property type="protein sequence ID" value="HGT38917.1"/>
    <property type="molecule type" value="Genomic_DNA"/>
</dbReference>
<dbReference type="CDD" id="cd16401">
    <property type="entry name" value="ParB_N_like_MT"/>
    <property type="match status" value="1"/>
</dbReference>
<dbReference type="Gene3D" id="3.90.1530.10">
    <property type="entry name" value="Conserved hypothetical protein from pyrococcus furiosus pfu- 392566-001, ParB domain"/>
    <property type="match status" value="1"/>
</dbReference>
<gene>
    <name evidence="3" type="ORF">ENS64_06590</name>
</gene>
<evidence type="ECO:0000313" key="3">
    <source>
        <dbReference type="EMBL" id="HGT38917.1"/>
    </source>
</evidence>
<dbReference type="SUPFAM" id="SSF110849">
    <property type="entry name" value="ParB/Sulfiredoxin"/>
    <property type="match status" value="1"/>
</dbReference>
<dbReference type="SMART" id="SM00470">
    <property type="entry name" value="ParB"/>
    <property type="match status" value="1"/>
</dbReference>
<dbReference type="InterPro" id="IPR003115">
    <property type="entry name" value="ParB_N"/>
</dbReference>
<proteinExistence type="predicted"/>
<feature type="region of interest" description="Disordered" evidence="1">
    <location>
        <begin position="28"/>
        <end position="61"/>
    </location>
</feature>
<evidence type="ECO:0000256" key="1">
    <source>
        <dbReference type="SAM" id="MobiDB-lite"/>
    </source>
</evidence>
<feature type="domain" description="ParB-like N-terminal" evidence="2">
    <location>
        <begin position="72"/>
        <end position="161"/>
    </location>
</feature>
<organism evidence="3">
    <name type="scientific">Schlesneria paludicola</name>
    <dbReference type="NCBI Taxonomy" id="360056"/>
    <lineage>
        <taxon>Bacteria</taxon>
        <taxon>Pseudomonadati</taxon>
        <taxon>Planctomycetota</taxon>
        <taxon>Planctomycetia</taxon>
        <taxon>Planctomycetales</taxon>
        <taxon>Planctomycetaceae</taxon>
        <taxon>Schlesneria</taxon>
    </lineage>
</organism>
<dbReference type="InterPro" id="IPR036086">
    <property type="entry name" value="ParB/Sulfiredoxin_sf"/>
</dbReference>
<comment type="caution">
    <text evidence="3">The sequence shown here is derived from an EMBL/GenBank/DDBJ whole genome shotgun (WGS) entry which is preliminary data.</text>
</comment>
<sequence>MKISAGRTSKLAMPSVIRGDTSAAACNWSSGNSARNSRWRPMPSPLPTTRAFPIRGGRSNPPMSAMPRLQVQALEIGQLRPAPYNPRRPLRPGSPAYARLERSLAEFDLVQPIVWNRATGHVVAGHQRLEILKRRGATHVDCVVVELPLEREKALNVALNNEQLASTWDHARLIDLLTELKALPDFDVALTGFDDADLRDLLFEPASAAAPPTPDEAPLVRVAWEIPLELWEATRPDVDHFLATHPQVRAHVRLPN</sequence>
<name>A0A7C4LMN9_9PLAN</name>
<protein>
    <recommendedName>
        <fullName evidence="2">ParB-like N-terminal domain-containing protein</fullName>
    </recommendedName>
</protein>
<accession>A0A7C4LMN9</accession>
<evidence type="ECO:0000259" key="2">
    <source>
        <dbReference type="SMART" id="SM00470"/>
    </source>
</evidence>
<dbReference type="AlphaFoldDB" id="A0A7C4LMN9"/>